<organism evidence="2">
    <name type="scientific">Bosea sp. NBC_00436</name>
    <dbReference type="NCBI Taxonomy" id="2969620"/>
    <lineage>
        <taxon>Bacteria</taxon>
        <taxon>Pseudomonadati</taxon>
        <taxon>Pseudomonadota</taxon>
        <taxon>Alphaproteobacteria</taxon>
        <taxon>Hyphomicrobiales</taxon>
        <taxon>Boseaceae</taxon>
        <taxon>Bosea</taxon>
    </lineage>
</organism>
<dbReference type="EMBL" id="CP102774">
    <property type="protein sequence ID" value="UZF87261.1"/>
    <property type="molecule type" value="Genomic_DNA"/>
</dbReference>
<feature type="compositionally biased region" description="Basic and acidic residues" evidence="1">
    <location>
        <begin position="33"/>
        <end position="46"/>
    </location>
</feature>
<feature type="compositionally biased region" description="Polar residues" evidence="1">
    <location>
        <begin position="21"/>
        <end position="30"/>
    </location>
</feature>
<gene>
    <name evidence="2" type="ORF">NWE54_00185</name>
</gene>
<sequence>MLQQHFQKGHAMIDRNHERNGSTNGPTEPNQRPPEKREDAADDAMKGPKIISEGNQKRRAKDQDTPPAGPHAKASQTNNEATPGSGALPPTKPVRHIDPGTG</sequence>
<dbReference type="AlphaFoldDB" id="A0A9E7ZUA8"/>
<evidence type="ECO:0000313" key="2">
    <source>
        <dbReference type="EMBL" id="UZF87261.1"/>
    </source>
</evidence>
<reference evidence="2" key="1">
    <citation type="submission" date="2022-08" db="EMBL/GenBank/DDBJ databases">
        <title>Complete Genome Sequences of 2 Bosea sp. soil isolates.</title>
        <authorList>
            <person name="Alvarez Arevalo M."/>
            <person name="Sterndorff E.B."/>
            <person name="Faurdal D."/>
            <person name="Joergensen T.S."/>
            <person name="Weber T."/>
        </authorList>
    </citation>
    <scope>NUCLEOTIDE SEQUENCE</scope>
    <source>
        <strain evidence="2">NBC_00436</strain>
    </source>
</reference>
<protein>
    <submittedName>
        <fullName evidence="2">Uncharacterized protein</fullName>
    </submittedName>
</protein>
<feature type="region of interest" description="Disordered" evidence="1">
    <location>
        <begin position="1"/>
        <end position="102"/>
    </location>
</feature>
<evidence type="ECO:0000256" key="1">
    <source>
        <dbReference type="SAM" id="MobiDB-lite"/>
    </source>
</evidence>
<name>A0A9E7ZUA8_9HYPH</name>
<feature type="compositionally biased region" description="Basic and acidic residues" evidence="1">
    <location>
        <begin position="11"/>
        <end position="20"/>
    </location>
</feature>
<proteinExistence type="predicted"/>
<accession>A0A9E7ZUA8</accession>